<dbReference type="PANTHER" id="PTHR30006:SF2">
    <property type="entry name" value="ABC TRANSPORTER SUBSTRATE-BINDING PROTEIN"/>
    <property type="match status" value="1"/>
</dbReference>
<name>A0ABU6P278_9BACI</name>
<evidence type="ECO:0000256" key="2">
    <source>
        <dbReference type="SAM" id="SignalP"/>
    </source>
</evidence>
<dbReference type="PROSITE" id="PS51257">
    <property type="entry name" value="PROKAR_LIPOPROTEIN"/>
    <property type="match status" value="1"/>
</dbReference>
<evidence type="ECO:0000313" key="3">
    <source>
        <dbReference type="EMBL" id="MED4403439.1"/>
    </source>
</evidence>
<sequence length="345" mass="37793">MKKFIALLSVFLLVMAGCSQGSSGSTEKESTAKSDPSKPLVVYLNDFDEMIGPLFEEKTGYKVELVSGNGAEIQSRIAAEKGNPNWDIVWMDGQAAFARWDKEGILLGDWKPENEKNLNELGQSLLSKSSSYFPTGAHASSVIVYNTNEISKEKAPATWDDLAKPEFKNAVGMADPAVAAPAYPFVSWFFQDKGLEEGKKFFGNLFENGAKVYPKNPNVVEALLNGDIKVAALQESNAYTMKKNGEPIEIVWPKEGAPASVRYAAISKSSQNTEAAKAFIEFLLEKKTQDEMITAGAEGYYSSSVSDVKGPSDRLENPNLLIAEPEWSAENEAVIKEWFADQSVK</sequence>
<dbReference type="RefSeq" id="WP_066228321.1">
    <property type="nucleotide sequence ID" value="NZ_JARTFQ010000001.1"/>
</dbReference>
<dbReference type="InterPro" id="IPR026045">
    <property type="entry name" value="Ferric-bd"/>
</dbReference>
<protein>
    <submittedName>
        <fullName evidence="3">Extracellular solute-binding protein</fullName>
    </submittedName>
</protein>
<evidence type="ECO:0000256" key="1">
    <source>
        <dbReference type="ARBA" id="ARBA00022729"/>
    </source>
</evidence>
<comment type="caution">
    <text evidence="3">The sequence shown here is derived from an EMBL/GenBank/DDBJ whole genome shotgun (WGS) entry which is preliminary data.</text>
</comment>
<feature type="signal peptide" evidence="2">
    <location>
        <begin position="1"/>
        <end position="21"/>
    </location>
</feature>
<dbReference type="Gene3D" id="3.40.190.10">
    <property type="entry name" value="Periplasmic binding protein-like II"/>
    <property type="match status" value="2"/>
</dbReference>
<evidence type="ECO:0000313" key="4">
    <source>
        <dbReference type="Proteomes" id="UP001342826"/>
    </source>
</evidence>
<dbReference type="SUPFAM" id="SSF53850">
    <property type="entry name" value="Periplasmic binding protein-like II"/>
    <property type="match status" value="1"/>
</dbReference>
<dbReference type="GeneID" id="301140776"/>
<keyword evidence="4" id="KW-1185">Reference proteome</keyword>
<accession>A0ABU6P278</accession>
<dbReference type="PANTHER" id="PTHR30006">
    <property type="entry name" value="THIAMINE-BINDING PERIPLASMIC PROTEIN-RELATED"/>
    <property type="match status" value="1"/>
</dbReference>
<gene>
    <name evidence="3" type="ORF">P9271_19200</name>
</gene>
<dbReference type="InterPro" id="IPR006059">
    <property type="entry name" value="SBP"/>
</dbReference>
<keyword evidence="1 2" id="KW-0732">Signal</keyword>
<reference evidence="3 4" key="1">
    <citation type="submission" date="2023-03" db="EMBL/GenBank/DDBJ databases">
        <title>Bacillus Genome Sequencing.</title>
        <authorList>
            <person name="Dunlap C."/>
        </authorList>
    </citation>
    <scope>NUCLEOTIDE SEQUENCE [LARGE SCALE GENOMIC DNA]</scope>
    <source>
        <strain evidence="3 4">NRS-1717</strain>
    </source>
</reference>
<dbReference type="Proteomes" id="UP001342826">
    <property type="component" value="Unassembled WGS sequence"/>
</dbReference>
<dbReference type="Pfam" id="PF13416">
    <property type="entry name" value="SBP_bac_8"/>
    <property type="match status" value="1"/>
</dbReference>
<feature type="chain" id="PRO_5045608776" evidence="2">
    <location>
        <begin position="22"/>
        <end position="345"/>
    </location>
</feature>
<dbReference type="PIRSF" id="PIRSF002825">
    <property type="entry name" value="CfbpA"/>
    <property type="match status" value="1"/>
</dbReference>
<proteinExistence type="predicted"/>
<organism evidence="3 4">
    <name type="scientific">Metabacillus fastidiosus</name>
    <dbReference type="NCBI Taxonomy" id="1458"/>
    <lineage>
        <taxon>Bacteria</taxon>
        <taxon>Bacillati</taxon>
        <taxon>Bacillota</taxon>
        <taxon>Bacilli</taxon>
        <taxon>Bacillales</taxon>
        <taxon>Bacillaceae</taxon>
        <taxon>Metabacillus</taxon>
    </lineage>
</organism>
<dbReference type="EMBL" id="JARTFS010000016">
    <property type="protein sequence ID" value="MED4403439.1"/>
    <property type="molecule type" value="Genomic_DNA"/>
</dbReference>